<dbReference type="InterPro" id="IPR038595">
    <property type="entry name" value="LOR_sf"/>
</dbReference>
<accession>A0A8K1CE89</accession>
<evidence type="ECO:0000256" key="2">
    <source>
        <dbReference type="SAM" id="MobiDB-lite"/>
    </source>
</evidence>
<name>A0A8K1CE89_PYTOL</name>
<dbReference type="OrthoDB" id="97518at2759"/>
<dbReference type="AlphaFoldDB" id="A0A8K1CE89"/>
<reference evidence="3" key="1">
    <citation type="submission" date="2019-03" db="EMBL/GenBank/DDBJ databases">
        <title>Long read genome sequence of the mycoparasitic Pythium oligandrum ATCC 38472 isolated from sugarbeet rhizosphere.</title>
        <authorList>
            <person name="Gaulin E."/>
        </authorList>
    </citation>
    <scope>NUCLEOTIDE SEQUENCE</scope>
    <source>
        <strain evidence="3">ATCC 38472_TT</strain>
    </source>
</reference>
<dbReference type="SUPFAM" id="SSF54518">
    <property type="entry name" value="Tubby C-terminal domain-like"/>
    <property type="match status" value="1"/>
</dbReference>
<gene>
    <name evidence="3" type="ORF">Poli38472_013719</name>
</gene>
<dbReference type="Proteomes" id="UP000794436">
    <property type="component" value="Unassembled WGS sequence"/>
</dbReference>
<protein>
    <submittedName>
        <fullName evidence="3">Uncharacterized protein</fullName>
    </submittedName>
</protein>
<feature type="region of interest" description="Disordered" evidence="2">
    <location>
        <begin position="238"/>
        <end position="259"/>
    </location>
</feature>
<evidence type="ECO:0000256" key="1">
    <source>
        <dbReference type="ARBA" id="ARBA00005437"/>
    </source>
</evidence>
<keyword evidence="4" id="KW-1185">Reference proteome</keyword>
<dbReference type="Gene3D" id="2.40.160.200">
    <property type="entry name" value="LURP1-related"/>
    <property type="match status" value="1"/>
</dbReference>
<comment type="caution">
    <text evidence="3">The sequence shown here is derived from an EMBL/GenBank/DDBJ whole genome shotgun (WGS) entry which is preliminary data.</text>
</comment>
<dbReference type="InterPro" id="IPR007612">
    <property type="entry name" value="LOR"/>
</dbReference>
<sequence length="259" mass="29397">MGGTQSFTALVPQLHCPPAISGRFCRRRDVTLRLHPRMWTPTQPNEIRDMHSNLIMFCVVPRSSRHLHTAAIQFQLVDPYKMPIATLERTHDTSYDAVVYPVTAVDASADEFGHHETRHVGVITPHTSQCVQWTDPVTQESFVCTYEGDWGSHNGCFWLQRGFESPRERVARVYRPDATSGHAFNQDYHLDVAAGVDIALLLLICAAFDDTTHTRREEDERAAAEIASHRHWRGVDRDMLTPFSPRQSQAERCQVPVPA</sequence>
<dbReference type="InterPro" id="IPR025659">
    <property type="entry name" value="Tubby-like_C"/>
</dbReference>
<proteinExistence type="inferred from homology"/>
<dbReference type="EMBL" id="SPLM01000077">
    <property type="protein sequence ID" value="TMW61256.1"/>
    <property type="molecule type" value="Genomic_DNA"/>
</dbReference>
<comment type="similarity">
    <text evidence="1">Belongs to the LOR family.</text>
</comment>
<evidence type="ECO:0000313" key="3">
    <source>
        <dbReference type="EMBL" id="TMW61256.1"/>
    </source>
</evidence>
<dbReference type="Pfam" id="PF04525">
    <property type="entry name" value="LOR"/>
    <property type="match status" value="1"/>
</dbReference>
<evidence type="ECO:0000313" key="4">
    <source>
        <dbReference type="Proteomes" id="UP000794436"/>
    </source>
</evidence>
<organism evidence="3 4">
    <name type="scientific">Pythium oligandrum</name>
    <name type="common">Mycoparasitic fungus</name>
    <dbReference type="NCBI Taxonomy" id="41045"/>
    <lineage>
        <taxon>Eukaryota</taxon>
        <taxon>Sar</taxon>
        <taxon>Stramenopiles</taxon>
        <taxon>Oomycota</taxon>
        <taxon>Peronosporomycetes</taxon>
        <taxon>Pythiales</taxon>
        <taxon>Pythiaceae</taxon>
        <taxon>Pythium</taxon>
    </lineage>
</organism>